<dbReference type="HOGENOM" id="CLU_101758_0_0_11"/>
<evidence type="ECO:0000313" key="2">
    <source>
        <dbReference type="EMBL" id="ADU49050.1"/>
    </source>
</evidence>
<dbReference type="STRING" id="710696.Intca_2544"/>
<dbReference type="Gene3D" id="3.90.79.10">
    <property type="entry name" value="Nucleoside Triphosphate Pyrophosphohydrolase"/>
    <property type="match status" value="1"/>
</dbReference>
<keyword evidence="3" id="KW-1185">Reference proteome</keyword>
<sequence>MTASGAPLDAAEADPAASPAAYGLLRQDALAALSRWPAPDAEQEGLRVDYLAHLERHRDALSRNGPPAHLTGSVIVLDPAGERVLLTLHQKARRWFQFGGHFEAGDPSLLLGAAREAREESGIDGLTVLPDIVMLDRHPLGNAFGRCQEHLDVRYAAVAPTDAVHAVSTESLDVRWWPADRLPADTRAELRPLVTAAQRALGR</sequence>
<dbReference type="Pfam" id="PF00293">
    <property type="entry name" value="NUDIX"/>
    <property type="match status" value="1"/>
</dbReference>
<dbReference type="OrthoDB" id="129709at2"/>
<dbReference type="RefSeq" id="WP_013493364.1">
    <property type="nucleotide sequence ID" value="NC_014830.1"/>
</dbReference>
<dbReference type="eggNOG" id="COG0494">
    <property type="taxonomic scope" value="Bacteria"/>
</dbReference>
<dbReference type="PROSITE" id="PS51462">
    <property type="entry name" value="NUDIX"/>
    <property type="match status" value="1"/>
</dbReference>
<dbReference type="SUPFAM" id="SSF55811">
    <property type="entry name" value="Nudix"/>
    <property type="match status" value="1"/>
</dbReference>
<dbReference type="KEGG" id="ica:Intca_2544"/>
<dbReference type="InterPro" id="IPR000086">
    <property type="entry name" value="NUDIX_hydrolase_dom"/>
</dbReference>
<gene>
    <name evidence="2" type="ordered locus">Intca_2544</name>
</gene>
<dbReference type="Proteomes" id="UP000008914">
    <property type="component" value="Chromosome"/>
</dbReference>
<protein>
    <submittedName>
        <fullName evidence="2">NUDIX hydrolase</fullName>
    </submittedName>
</protein>
<feature type="domain" description="Nudix hydrolase" evidence="1">
    <location>
        <begin position="67"/>
        <end position="199"/>
    </location>
</feature>
<evidence type="ECO:0000259" key="1">
    <source>
        <dbReference type="PROSITE" id="PS51462"/>
    </source>
</evidence>
<evidence type="ECO:0000313" key="3">
    <source>
        <dbReference type="Proteomes" id="UP000008914"/>
    </source>
</evidence>
<dbReference type="EMBL" id="CP002343">
    <property type="protein sequence ID" value="ADU49050.1"/>
    <property type="molecule type" value="Genomic_DNA"/>
</dbReference>
<dbReference type="GO" id="GO:0016787">
    <property type="term" value="F:hydrolase activity"/>
    <property type="evidence" value="ECO:0007669"/>
    <property type="project" value="UniProtKB-KW"/>
</dbReference>
<name>E6S7V4_INTC7</name>
<dbReference type="CDD" id="cd03674">
    <property type="entry name" value="NUDIX_Hydrolase"/>
    <property type="match status" value="1"/>
</dbReference>
<reference evidence="2 3" key="1">
    <citation type="journal article" date="2010" name="Stand. Genomic Sci.">
        <title>Complete genome sequence of Intrasporangium calvum type strain (7 KIP).</title>
        <authorList>
            <person name="Del Rio T.G."/>
            <person name="Chertkov O."/>
            <person name="Yasawong M."/>
            <person name="Lucas S."/>
            <person name="Deshpande S."/>
            <person name="Cheng J.F."/>
            <person name="Detter C."/>
            <person name="Tapia R."/>
            <person name="Han C."/>
            <person name="Goodwin L."/>
            <person name="Pitluck S."/>
            <person name="Liolios K."/>
            <person name="Ivanova N."/>
            <person name="Mavromatis K."/>
            <person name="Pati A."/>
            <person name="Chen A."/>
            <person name="Palaniappan K."/>
            <person name="Land M."/>
            <person name="Hauser L."/>
            <person name="Chang Y.J."/>
            <person name="Jeffries C.D."/>
            <person name="Rohde M."/>
            <person name="Pukall R."/>
            <person name="Sikorski J."/>
            <person name="Goker M."/>
            <person name="Woyke T."/>
            <person name="Bristow J."/>
            <person name="Eisen J.A."/>
            <person name="Markowitz V."/>
            <person name="Hugenholtz P."/>
            <person name="Kyrpides N.C."/>
            <person name="Klenk H.P."/>
            <person name="Lapidus A."/>
        </authorList>
    </citation>
    <scope>NUCLEOTIDE SEQUENCE [LARGE SCALE GENOMIC DNA]</scope>
    <source>
        <strain evidence="3">ATCC 23552 / DSM 43043 / JCM 3097 / NBRC 12989 / 7 KIP</strain>
    </source>
</reference>
<dbReference type="InterPro" id="IPR015797">
    <property type="entry name" value="NUDIX_hydrolase-like_dom_sf"/>
</dbReference>
<accession>E6S7V4</accession>
<proteinExistence type="predicted"/>
<dbReference type="AlphaFoldDB" id="E6S7V4"/>
<organism evidence="2 3">
    <name type="scientific">Intrasporangium calvum (strain ATCC 23552 / DSM 43043 / JCM 3097 / NBRC 12989 / NCIMB 10167 / NRRL B-3866 / 7 KIP)</name>
    <dbReference type="NCBI Taxonomy" id="710696"/>
    <lineage>
        <taxon>Bacteria</taxon>
        <taxon>Bacillati</taxon>
        <taxon>Actinomycetota</taxon>
        <taxon>Actinomycetes</taxon>
        <taxon>Micrococcales</taxon>
        <taxon>Intrasporangiaceae</taxon>
        <taxon>Intrasporangium</taxon>
    </lineage>
</organism>
<keyword evidence="2" id="KW-0378">Hydrolase</keyword>